<evidence type="ECO:0000256" key="1">
    <source>
        <dbReference type="ARBA" id="ARBA00004177"/>
    </source>
</evidence>
<dbReference type="GO" id="GO:0043328">
    <property type="term" value="P:protein transport to vacuole involved in ubiquitin-dependent protein catabolic process via the multivesicular body sorting pathway"/>
    <property type="evidence" value="ECO:0007669"/>
    <property type="project" value="TreeGrafter"/>
</dbReference>
<reference evidence="9" key="1">
    <citation type="journal article" date="2018" name="Nat. Microbiol.">
        <title>Leveraging single-cell genomics to expand the fungal tree of life.</title>
        <authorList>
            <person name="Ahrendt S.R."/>
            <person name="Quandt C.A."/>
            <person name="Ciobanu D."/>
            <person name="Clum A."/>
            <person name="Salamov A."/>
            <person name="Andreopoulos B."/>
            <person name="Cheng J.F."/>
            <person name="Woyke T."/>
            <person name="Pelin A."/>
            <person name="Henrissat B."/>
            <person name="Reynolds N.K."/>
            <person name="Benny G.L."/>
            <person name="Smith M.E."/>
            <person name="James T.Y."/>
            <person name="Grigoriev I.V."/>
        </authorList>
    </citation>
    <scope>NUCLEOTIDE SEQUENCE [LARGE SCALE GENOMIC DNA]</scope>
    <source>
        <strain evidence="9">RSA 1356</strain>
    </source>
</reference>
<dbReference type="InterPro" id="IPR038499">
    <property type="entry name" value="BRO1_sf"/>
</dbReference>
<comment type="subcellular location">
    <subcellularLocation>
        <location evidence="2">Cytoplasm</location>
    </subcellularLocation>
    <subcellularLocation>
        <location evidence="1">Endosome</location>
    </subcellularLocation>
</comment>
<keyword evidence="9" id="KW-1185">Reference proteome</keyword>
<evidence type="ECO:0000256" key="6">
    <source>
        <dbReference type="SAM" id="Coils"/>
    </source>
</evidence>
<feature type="domain" description="BRO1" evidence="7">
    <location>
        <begin position="6"/>
        <end position="428"/>
    </location>
</feature>
<dbReference type="InterPro" id="IPR004328">
    <property type="entry name" value="BRO1_dom"/>
</dbReference>
<sequence length="785" mass="87267">MSLQSPCIHVPLKRADEVDWVNPLRRHIVAAYQEDSEKYREECHQLNRLRQDVRGAGKDATGRDLLYRYFGQLELLDLRFPVDEHHVKVLSLLASQYHMLTRSCRYDAFTHRPTAQHSLAYEKACVIFNLGAVISAIGAAQPRIAKEAPSTSTGTSPSSVAYNAFQSAAGIFTYINDNFLHAPTQDLHKDTVRSLAGLMLAQAQECVLERSEGKSASLRTRLAAWLAWQYGTVQELLAEGVGNGVFERQWVTICLVKQRYFSALAQQLRAGSCETEGAYGEWVARLTAAEASAKEAQKQAAGFASGFSHSSCPTLPADAGQALVDMTRSLHAAVAEAKRLAVNDNDMIYHATVPSADTLAPLDKLCAVKATPISELYPATEVPRVVGADIFQRLVPLAVHEQASVYSEEKAKLVRSATDRCDQADAELDAALAFMQLPTSLRKFKGEASLERTFLVVSEEVRGLTGWISAEEASGTAVDELTAQLEGLRSGVRDQLTTVQKLLDDEATDWQTCVSTHGDVCAQPASDQRTAALRADVRAHRESLEKATEADQRLIDRLAEDRELIDALRSGAHGGRSVDDVLERLYTNAIIRSAGDGDQGRRRDEAALLDVSEGSALPELVATVEDALTRLNKVRKERTDTLEDLKRRVQQDDIGPLLIMNKRASEQVQQQIFQQELEKFRAHLARITATVQRQQSLVQDLTSRFRRLMESSDARRIQRAWDNGEKSRNELERRLKRAGETYREAKDGSKKGIQFYVDLADLLAQLHKNASEYATQRKEERARMV</sequence>
<dbReference type="EMBL" id="KZ993246">
    <property type="protein sequence ID" value="RKP05142.1"/>
    <property type="molecule type" value="Genomic_DNA"/>
</dbReference>
<dbReference type="PROSITE" id="PS51180">
    <property type="entry name" value="BRO1"/>
    <property type="match status" value="1"/>
</dbReference>
<protein>
    <recommendedName>
        <fullName evidence="5">BRO domain-containing protein 1</fullName>
    </recommendedName>
</protein>
<dbReference type="PANTHER" id="PTHR23030">
    <property type="entry name" value="PCD6 INTERACTING PROTEIN-RELATED"/>
    <property type="match status" value="1"/>
</dbReference>
<evidence type="ECO:0000256" key="3">
    <source>
        <dbReference type="ARBA" id="ARBA00022490"/>
    </source>
</evidence>
<gene>
    <name evidence="8" type="ORF">THASP1DRAFT_20149</name>
</gene>
<evidence type="ECO:0000256" key="5">
    <source>
        <dbReference type="ARBA" id="ARBA00041284"/>
    </source>
</evidence>
<dbReference type="OrthoDB" id="2141925at2759"/>
<feature type="non-terminal residue" evidence="8">
    <location>
        <position position="785"/>
    </location>
</feature>
<dbReference type="Gene3D" id="1.20.140.50">
    <property type="entry name" value="alix/aip1 like domains"/>
    <property type="match status" value="1"/>
</dbReference>
<dbReference type="Proteomes" id="UP000271241">
    <property type="component" value="Unassembled WGS sequence"/>
</dbReference>
<evidence type="ECO:0000313" key="9">
    <source>
        <dbReference type="Proteomes" id="UP000271241"/>
    </source>
</evidence>
<organism evidence="8 9">
    <name type="scientific">Thamnocephalis sphaerospora</name>
    <dbReference type="NCBI Taxonomy" id="78915"/>
    <lineage>
        <taxon>Eukaryota</taxon>
        <taxon>Fungi</taxon>
        <taxon>Fungi incertae sedis</taxon>
        <taxon>Zoopagomycota</taxon>
        <taxon>Zoopagomycotina</taxon>
        <taxon>Zoopagomycetes</taxon>
        <taxon>Zoopagales</taxon>
        <taxon>Sigmoideomycetaceae</taxon>
        <taxon>Thamnocephalis</taxon>
    </lineage>
</organism>
<feature type="coiled-coil region" evidence="6">
    <location>
        <begin position="728"/>
        <end position="783"/>
    </location>
</feature>
<dbReference type="GO" id="GO:0005768">
    <property type="term" value="C:endosome"/>
    <property type="evidence" value="ECO:0007669"/>
    <property type="project" value="UniProtKB-SubCell"/>
</dbReference>
<keyword evidence="6" id="KW-0175">Coiled coil</keyword>
<dbReference type="SMART" id="SM01041">
    <property type="entry name" value="BRO1"/>
    <property type="match status" value="1"/>
</dbReference>
<dbReference type="Pfam" id="PF13949">
    <property type="entry name" value="ALIX_LYPXL_bnd"/>
    <property type="match status" value="1"/>
</dbReference>
<proteinExistence type="predicted"/>
<evidence type="ECO:0000259" key="7">
    <source>
        <dbReference type="PROSITE" id="PS51180"/>
    </source>
</evidence>
<dbReference type="AlphaFoldDB" id="A0A4P9XHJ3"/>
<keyword evidence="4" id="KW-0967">Endosome</keyword>
<name>A0A4P9XHJ3_9FUNG</name>
<dbReference type="InterPro" id="IPR025304">
    <property type="entry name" value="ALIX_V_dom"/>
</dbReference>
<dbReference type="STRING" id="78915.A0A4P9XHJ3"/>
<dbReference type="Gene3D" id="1.20.120.560">
    <property type="entry name" value="alix/aip1 in complex with the ypdl late domain"/>
    <property type="match status" value="1"/>
</dbReference>
<accession>A0A4P9XHJ3</accession>
<keyword evidence="3" id="KW-0963">Cytoplasm</keyword>
<evidence type="ECO:0000256" key="4">
    <source>
        <dbReference type="ARBA" id="ARBA00022753"/>
    </source>
</evidence>
<evidence type="ECO:0000256" key="2">
    <source>
        <dbReference type="ARBA" id="ARBA00004496"/>
    </source>
</evidence>
<dbReference type="Gene3D" id="1.25.40.280">
    <property type="entry name" value="alix/aip1 like domains"/>
    <property type="match status" value="1"/>
</dbReference>
<dbReference type="PANTHER" id="PTHR23030:SF30">
    <property type="entry name" value="TYROSINE-PROTEIN PHOSPHATASE NON-RECEPTOR TYPE 23"/>
    <property type="match status" value="1"/>
</dbReference>
<evidence type="ECO:0000313" key="8">
    <source>
        <dbReference type="EMBL" id="RKP05142.1"/>
    </source>
</evidence>
<dbReference type="Pfam" id="PF03097">
    <property type="entry name" value="BRO1"/>
    <property type="match status" value="1"/>
</dbReference>